<protein>
    <recommendedName>
        <fullName evidence="4">Cytochrome C oxidase subunit IV</fullName>
    </recommendedName>
</protein>
<feature type="transmembrane region" description="Helical" evidence="1">
    <location>
        <begin position="42"/>
        <end position="62"/>
    </location>
</feature>
<keyword evidence="3" id="KW-1185">Reference proteome</keyword>
<dbReference type="EMBL" id="SSOC01000009">
    <property type="protein sequence ID" value="THF61476.1"/>
    <property type="molecule type" value="Genomic_DNA"/>
</dbReference>
<reference evidence="2 3" key="1">
    <citation type="submission" date="2019-04" db="EMBL/GenBank/DDBJ databases">
        <title>Azoarcus nasutitermitis sp. nov. isolated from termite nest.</title>
        <authorList>
            <person name="Lin S.-Y."/>
            <person name="Hameed A."/>
            <person name="Hsu Y.-H."/>
            <person name="Young C.-C."/>
        </authorList>
    </citation>
    <scope>NUCLEOTIDE SEQUENCE [LARGE SCALE GENOMIC DNA]</scope>
    <source>
        <strain evidence="2 3">CC-YHH838</strain>
    </source>
</reference>
<accession>A0A4S4APD0</accession>
<sequence length="97" mass="10464">MDKNAALPRRPQPNLAWAWCALVGLSALGALLGAAFHEAGWLPAAVALVVWLKGTVVARAFLEERQAHPFIRWVLRLFIAFVPLALLLVAVLGRSAG</sequence>
<organism evidence="2 3">
    <name type="scientific">Pseudothauera nasutitermitis</name>
    <dbReference type="NCBI Taxonomy" id="2565930"/>
    <lineage>
        <taxon>Bacteria</taxon>
        <taxon>Pseudomonadati</taxon>
        <taxon>Pseudomonadota</taxon>
        <taxon>Betaproteobacteria</taxon>
        <taxon>Rhodocyclales</taxon>
        <taxon>Zoogloeaceae</taxon>
        <taxon>Pseudothauera</taxon>
    </lineage>
</organism>
<feature type="transmembrane region" description="Helical" evidence="1">
    <location>
        <begin position="74"/>
        <end position="93"/>
    </location>
</feature>
<feature type="transmembrane region" description="Helical" evidence="1">
    <location>
        <begin position="16"/>
        <end position="36"/>
    </location>
</feature>
<gene>
    <name evidence="2" type="ORF">E6C76_20570</name>
</gene>
<dbReference type="OrthoDB" id="9181767at2"/>
<evidence type="ECO:0000313" key="2">
    <source>
        <dbReference type="EMBL" id="THF61476.1"/>
    </source>
</evidence>
<keyword evidence="1" id="KW-0472">Membrane</keyword>
<evidence type="ECO:0008006" key="4">
    <source>
        <dbReference type="Google" id="ProtNLM"/>
    </source>
</evidence>
<keyword evidence="1" id="KW-0812">Transmembrane</keyword>
<comment type="caution">
    <text evidence="2">The sequence shown here is derived from an EMBL/GenBank/DDBJ whole genome shotgun (WGS) entry which is preliminary data.</text>
</comment>
<evidence type="ECO:0000313" key="3">
    <source>
        <dbReference type="Proteomes" id="UP000308430"/>
    </source>
</evidence>
<proteinExistence type="predicted"/>
<dbReference type="AlphaFoldDB" id="A0A4S4APD0"/>
<name>A0A4S4APD0_9RHOO</name>
<evidence type="ECO:0000256" key="1">
    <source>
        <dbReference type="SAM" id="Phobius"/>
    </source>
</evidence>
<dbReference type="RefSeq" id="WP_136350137.1">
    <property type="nucleotide sequence ID" value="NZ_SSOC01000009.1"/>
</dbReference>
<keyword evidence="1" id="KW-1133">Transmembrane helix</keyword>
<dbReference type="Proteomes" id="UP000308430">
    <property type="component" value="Unassembled WGS sequence"/>
</dbReference>